<proteinExistence type="predicted"/>
<dbReference type="Proteomes" id="UP000045285">
    <property type="component" value="Unassembled WGS sequence"/>
</dbReference>
<evidence type="ECO:0000313" key="3">
    <source>
        <dbReference type="EMBL" id="CDX56417.1"/>
    </source>
</evidence>
<accession>A0A090GB95</accession>
<evidence type="ECO:0000313" key="5">
    <source>
        <dbReference type="Proteomes" id="UP000046122"/>
    </source>
</evidence>
<dbReference type="STRING" id="69974.MPLDJ20_150136"/>
<keyword evidence="4" id="KW-1185">Reference proteome</keyword>
<evidence type="ECO:0000313" key="2">
    <source>
        <dbReference type="EMBL" id="CDX32386.1"/>
    </source>
</evidence>
<reference evidence="4" key="1">
    <citation type="submission" date="2014-08" db="EMBL/GenBank/DDBJ databases">
        <authorList>
            <person name="Moulin L."/>
        </authorList>
    </citation>
    <scope>NUCLEOTIDE SEQUENCE [LARGE SCALE GENOMIC DNA]</scope>
</reference>
<gene>
    <name evidence="1" type="ORF">MPL3356_140182</name>
    <name evidence="3" type="ORF">MPL3365_230214</name>
    <name evidence="2" type="ORF">MPLDJ20_150136</name>
</gene>
<organism evidence="3 5">
    <name type="scientific">Mesorhizobium plurifarium</name>
    <dbReference type="NCBI Taxonomy" id="69974"/>
    <lineage>
        <taxon>Bacteria</taxon>
        <taxon>Pseudomonadati</taxon>
        <taxon>Pseudomonadota</taxon>
        <taxon>Alphaproteobacteria</taxon>
        <taxon>Hyphomicrobiales</taxon>
        <taxon>Phyllobacteriaceae</taxon>
        <taxon>Mesorhizobium</taxon>
    </lineage>
</organism>
<reference evidence="5 6" key="2">
    <citation type="submission" date="2014-08" db="EMBL/GenBank/DDBJ databases">
        <authorList>
            <person name="Moulin Lionel"/>
        </authorList>
    </citation>
    <scope>NUCLEOTIDE SEQUENCE [LARGE SCALE GENOMIC DNA]</scope>
</reference>
<evidence type="ECO:0000313" key="6">
    <source>
        <dbReference type="Proteomes" id="UP000046373"/>
    </source>
</evidence>
<name>A0A090GB95_MESPL</name>
<dbReference type="EMBL" id="CCNE01000016">
    <property type="protein sequence ID" value="CDX56417.1"/>
    <property type="molecule type" value="Genomic_DNA"/>
</dbReference>
<evidence type="ECO:0000313" key="4">
    <source>
        <dbReference type="Proteomes" id="UP000045285"/>
    </source>
</evidence>
<protein>
    <submittedName>
        <fullName evidence="3">Uncharacterized protein</fullName>
    </submittedName>
</protein>
<dbReference type="Proteomes" id="UP000046373">
    <property type="component" value="Unassembled WGS sequence"/>
</dbReference>
<sequence>MPSYEVEEIFAGKVIVSHKIVAPTPFRAAKIATNRDVTLRNSEVRWIRVFEEDRRHRAYEYTVIERPQFVSRAGPS</sequence>
<evidence type="ECO:0000313" key="1">
    <source>
        <dbReference type="EMBL" id="CDX13398.1"/>
    </source>
</evidence>
<dbReference type="EMBL" id="CCMZ01000006">
    <property type="protein sequence ID" value="CDX13398.1"/>
    <property type="molecule type" value="Genomic_DNA"/>
</dbReference>
<dbReference type="Proteomes" id="UP000046122">
    <property type="component" value="Unassembled WGS sequence"/>
</dbReference>
<dbReference type="AlphaFoldDB" id="A0A090GB95"/>
<dbReference type="EMBL" id="CCNB01000007">
    <property type="protein sequence ID" value="CDX32386.1"/>
    <property type="molecule type" value="Genomic_DNA"/>
</dbReference>